<evidence type="ECO:0000313" key="2">
    <source>
        <dbReference type="Proteomes" id="UP001151760"/>
    </source>
</evidence>
<organism evidence="1 2">
    <name type="scientific">Tanacetum coccineum</name>
    <dbReference type="NCBI Taxonomy" id="301880"/>
    <lineage>
        <taxon>Eukaryota</taxon>
        <taxon>Viridiplantae</taxon>
        <taxon>Streptophyta</taxon>
        <taxon>Embryophyta</taxon>
        <taxon>Tracheophyta</taxon>
        <taxon>Spermatophyta</taxon>
        <taxon>Magnoliopsida</taxon>
        <taxon>eudicotyledons</taxon>
        <taxon>Gunneridae</taxon>
        <taxon>Pentapetalae</taxon>
        <taxon>asterids</taxon>
        <taxon>campanulids</taxon>
        <taxon>Asterales</taxon>
        <taxon>Asteraceae</taxon>
        <taxon>Asteroideae</taxon>
        <taxon>Anthemideae</taxon>
        <taxon>Anthemidinae</taxon>
        <taxon>Tanacetum</taxon>
    </lineage>
</organism>
<reference evidence="1" key="2">
    <citation type="submission" date="2022-01" db="EMBL/GenBank/DDBJ databases">
        <authorList>
            <person name="Yamashiro T."/>
            <person name="Shiraishi A."/>
            <person name="Satake H."/>
            <person name="Nakayama K."/>
        </authorList>
    </citation>
    <scope>NUCLEOTIDE SEQUENCE</scope>
</reference>
<reference evidence="1" key="1">
    <citation type="journal article" date="2022" name="Int. J. Mol. Sci.">
        <title>Draft Genome of Tanacetum Coccineum: Genomic Comparison of Closely Related Tanacetum-Family Plants.</title>
        <authorList>
            <person name="Yamashiro T."/>
            <person name="Shiraishi A."/>
            <person name="Nakayama K."/>
            <person name="Satake H."/>
        </authorList>
    </citation>
    <scope>NUCLEOTIDE SEQUENCE</scope>
</reference>
<name>A0ABQ5IE69_9ASTR</name>
<protein>
    <submittedName>
        <fullName evidence="1">Uncharacterized protein</fullName>
    </submittedName>
</protein>
<evidence type="ECO:0000313" key="1">
    <source>
        <dbReference type="EMBL" id="GJT97673.1"/>
    </source>
</evidence>
<gene>
    <name evidence="1" type="ORF">Tco_1093191</name>
</gene>
<comment type="caution">
    <text evidence="1">The sequence shown here is derived from an EMBL/GenBank/DDBJ whole genome shotgun (WGS) entry which is preliminary data.</text>
</comment>
<accession>A0ABQ5IE69</accession>
<dbReference type="Proteomes" id="UP001151760">
    <property type="component" value="Unassembled WGS sequence"/>
</dbReference>
<sequence length="242" mass="27729">MDDPNITMEEYIRLEEEKARRHGKEYNWETAKYGRLWNDDDEHDLRSVETEFPAIAYWTVHNRIIKLSDKNPADKSRLEIVFGRPVNQVHVLDFAGLTEEMRQNLADRLRMVYIGDEGQELFTSHALRRLWSQAYDDLEIVYFSFGIAYCEGDGRGWIGLLSMDQAIANVPYMLAQYLFRHAEGREIGARMLGGHFIGRLAAHFGMVGTTLLGLMRVLRCSKLLLSRTSTTSSGLPDLGVLP</sequence>
<keyword evidence="2" id="KW-1185">Reference proteome</keyword>
<dbReference type="EMBL" id="BQNB010020601">
    <property type="protein sequence ID" value="GJT97673.1"/>
    <property type="molecule type" value="Genomic_DNA"/>
</dbReference>
<proteinExistence type="predicted"/>